<organism evidence="1">
    <name type="scientific">Rhizobium rhizogenes</name>
    <name type="common">Agrobacterium rhizogenes</name>
    <dbReference type="NCBI Taxonomy" id="359"/>
    <lineage>
        <taxon>Bacteria</taxon>
        <taxon>Pseudomonadati</taxon>
        <taxon>Pseudomonadota</taxon>
        <taxon>Alphaproteobacteria</taxon>
        <taxon>Hyphomicrobiales</taxon>
        <taxon>Rhizobiaceae</taxon>
        <taxon>Rhizobium/Agrobacterium group</taxon>
        <taxon>Rhizobium</taxon>
    </lineage>
</organism>
<dbReference type="AlphaFoldDB" id="A0A7S4ZSI9"/>
<dbReference type="EMBL" id="MK318987">
    <property type="protein sequence ID" value="QCL10257.1"/>
    <property type="molecule type" value="Genomic_DNA"/>
</dbReference>
<proteinExistence type="predicted"/>
<reference evidence="1" key="1">
    <citation type="submission" date="2018-12" db="EMBL/GenBank/DDBJ databases">
        <title>Three Rhizobium rhizogenes strains isolated from the same crown gall tumor carry diverse plasmids.</title>
        <authorList>
            <person name="Pulawska J."/>
            <person name="Kuzmanovic N."/>
        </authorList>
    </citation>
    <scope>NUCLEOTIDE SEQUENCE</scope>
    <source>
        <strain evidence="1">C6.5</strain>
        <plasmid evidence="1">pC6.5b</plasmid>
    </source>
</reference>
<evidence type="ECO:0000313" key="1">
    <source>
        <dbReference type="EMBL" id="QCL10257.1"/>
    </source>
</evidence>
<sequence length="56" mass="5947">MSKIEYVSGLKPNVSKASTVWYGDIVADATPAQSTPAIATLQAGEREAKARRAINL</sequence>
<accession>A0A7S4ZSI9</accession>
<name>A0A7S4ZSI9_RHIRH</name>
<keyword evidence="1" id="KW-0614">Plasmid</keyword>
<protein>
    <submittedName>
        <fullName evidence="1">Uncharacterized protein</fullName>
    </submittedName>
</protein>
<gene>
    <name evidence="1" type="ORF">pC6.5b_363</name>
</gene>
<geneLocation type="plasmid" evidence="1">
    <name>pC6.5b</name>
</geneLocation>
<dbReference type="RefSeq" id="WP_174048983.1">
    <property type="nucleotide sequence ID" value="NZ_MK318987.1"/>
</dbReference>